<gene>
    <name evidence="2" type="ordered locus">Amet_3918</name>
</gene>
<dbReference type="STRING" id="293826.Amet_3918"/>
<keyword evidence="3" id="KW-1185">Reference proteome</keyword>
<dbReference type="Gene3D" id="2.60.40.2240">
    <property type="entry name" value="Acyl-CoA thioester hydrolase/BAAT N-terminal domain"/>
    <property type="match status" value="1"/>
</dbReference>
<evidence type="ECO:0000259" key="1">
    <source>
        <dbReference type="Pfam" id="PF04775"/>
    </source>
</evidence>
<accession>A6TUZ5</accession>
<keyword evidence="2" id="KW-0378">Hydrolase</keyword>
<dbReference type="KEGG" id="amt:Amet_3918"/>
<dbReference type="GO" id="GO:0006637">
    <property type="term" value="P:acyl-CoA metabolic process"/>
    <property type="evidence" value="ECO:0007669"/>
    <property type="project" value="TreeGrafter"/>
</dbReference>
<dbReference type="RefSeq" id="WP_012064968.1">
    <property type="nucleotide sequence ID" value="NC_009633.1"/>
</dbReference>
<dbReference type="eggNOG" id="COG1073">
    <property type="taxonomic scope" value="Bacteria"/>
</dbReference>
<evidence type="ECO:0000313" key="3">
    <source>
        <dbReference type="Proteomes" id="UP000001572"/>
    </source>
</evidence>
<dbReference type="GO" id="GO:0047617">
    <property type="term" value="F:fatty acyl-CoA hydrolase activity"/>
    <property type="evidence" value="ECO:0007669"/>
    <property type="project" value="TreeGrafter"/>
</dbReference>
<dbReference type="Proteomes" id="UP000001572">
    <property type="component" value="Chromosome"/>
</dbReference>
<organism evidence="2 3">
    <name type="scientific">Alkaliphilus metalliredigens (strain QYMF)</name>
    <dbReference type="NCBI Taxonomy" id="293826"/>
    <lineage>
        <taxon>Bacteria</taxon>
        <taxon>Bacillati</taxon>
        <taxon>Bacillota</taxon>
        <taxon>Clostridia</taxon>
        <taxon>Peptostreptococcales</taxon>
        <taxon>Natronincolaceae</taxon>
        <taxon>Alkaliphilus</taxon>
    </lineage>
</organism>
<dbReference type="HOGENOM" id="CLU_2285487_0_0_9"/>
<dbReference type="InterPro" id="IPR006862">
    <property type="entry name" value="Thio_Ohase/aa_AcTrfase"/>
</dbReference>
<dbReference type="GO" id="GO:0006631">
    <property type="term" value="P:fatty acid metabolic process"/>
    <property type="evidence" value="ECO:0007669"/>
    <property type="project" value="TreeGrafter"/>
</dbReference>
<dbReference type="PANTHER" id="PTHR10824:SF4">
    <property type="entry name" value="ACYL-COENZYME A THIOESTERASE 1-LIKE"/>
    <property type="match status" value="1"/>
</dbReference>
<reference evidence="3" key="1">
    <citation type="journal article" date="2016" name="Genome Announc.">
        <title>Complete genome sequence of Alkaliphilus metalliredigens strain QYMF, an alkaliphilic and metal-reducing bacterium isolated from borax-contaminated leachate ponds.</title>
        <authorList>
            <person name="Hwang C."/>
            <person name="Copeland A."/>
            <person name="Lucas S."/>
            <person name="Lapidus A."/>
            <person name="Barry K."/>
            <person name="Detter J.C."/>
            <person name="Glavina Del Rio T."/>
            <person name="Hammon N."/>
            <person name="Israni S."/>
            <person name="Dalin E."/>
            <person name="Tice H."/>
            <person name="Pitluck S."/>
            <person name="Chertkov O."/>
            <person name="Brettin T."/>
            <person name="Bruce D."/>
            <person name="Han C."/>
            <person name="Schmutz J."/>
            <person name="Larimer F."/>
            <person name="Land M.L."/>
            <person name="Hauser L."/>
            <person name="Kyrpides N."/>
            <person name="Mikhailova N."/>
            <person name="Ye Q."/>
            <person name="Zhou J."/>
            <person name="Richardson P."/>
            <person name="Fields M.W."/>
        </authorList>
    </citation>
    <scope>NUCLEOTIDE SEQUENCE [LARGE SCALE GENOMIC DNA]</scope>
    <source>
        <strain evidence="3">QYMF</strain>
    </source>
</reference>
<dbReference type="Pfam" id="PF04775">
    <property type="entry name" value="Bile_Hydr_Trans"/>
    <property type="match status" value="1"/>
</dbReference>
<feature type="domain" description="Acyl-CoA thioester hydrolase/bile acid-CoA amino acid N-acetyltransferase" evidence="1">
    <location>
        <begin position="15"/>
        <end position="91"/>
    </location>
</feature>
<evidence type="ECO:0000313" key="2">
    <source>
        <dbReference type="EMBL" id="ABR50013.1"/>
    </source>
</evidence>
<proteinExistence type="predicted"/>
<dbReference type="EMBL" id="CP000724">
    <property type="protein sequence ID" value="ABR50013.1"/>
    <property type="molecule type" value="Genomic_DNA"/>
</dbReference>
<sequence>MNPKIVLSSTSQLIDQSLKLQITGLKSNQQVTIQAEMQDDVKRTWHSFASFIANHEGKIDLDKTAPKEGSFTNCDPNGLLWSMQIKDSNTHFPPCKNEPSI</sequence>
<protein>
    <submittedName>
        <fullName evidence="2">Palmitoyl-CoA hydrolase</fullName>
    </submittedName>
</protein>
<dbReference type="AlphaFoldDB" id="A6TUZ5"/>
<name>A6TUZ5_ALKMQ</name>
<dbReference type="PANTHER" id="PTHR10824">
    <property type="entry name" value="ACYL-COENZYME A THIOESTERASE-RELATED"/>
    <property type="match status" value="1"/>
</dbReference>
<dbReference type="OrthoDB" id="8922993at2"/>
<dbReference type="InterPro" id="IPR042490">
    <property type="entry name" value="Thio_Ohase/BAAT_N"/>
</dbReference>